<sequence>MSLKLRRSRGGWQVWKCGVVQAVPPIGGKPPKPRKLKPVKLKGGMTRGEAKNAIMLANYIDDMVRRALYDHESTYYYQYSGVSVDNNYGATSDTLPDGLSGLGIVPEVQPEDL</sequence>
<keyword evidence="2" id="KW-1185">Reference proteome</keyword>
<proteinExistence type="predicted"/>
<evidence type="ECO:0000313" key="1">
    <source>
        <dbReference type="EMBL" id="AYD82403.1"/>
    </source>
</evidence>
<evidence type="ECO:0000313" key="2">
    <source>
        <dbReference type="Proteomes" id="UP000269940"/>
    </source>
</evidence>
<dbReference type="EMBL" id="MH746814">
    <property type="protein sequence ID" value="AYD82403.1"/>
    <property type="molecule type" value="Genomic_DNA"/>
</dbReference>
<protein>
    <submittedName>
        <fullName evidence="1">Uncharacterized protein</fullName>
    </submittedName>
</protein>
<organism evidence="1 2">
    <name type="scientific">Acinetobacter phage vB_AbaM_B09_Aci05</name>
    <dbReference type="NCBI Taxonomy" id="2315458"/>
    <lineage>
        <taxon>Viruses</taxon>
        <taxon>Duplodnaviria</taxon>
        <taxon>Heunggongvirae</taxon>
        <taxon>Uroviricota</taxon>
        <taxon>Caudoviricetes</taxon>
        <taxon>Saclayvirus</taxon>
        <taxon>Saclayvirus Aci05</taxon>
    </lineage>
</organism>
<accession>A0A386KAX9</accession>
<gene>
    <name evidence="1" type="ORF">Aci05_009</name>
</gene>
<reference evidence="1 2" key="1">
    <citation type="submission" date="2018-08" db="EMBL/GenBank/DDBJ databases">
        <title>Complete genome sequence of five Acinetobacter baumannii phages from Abidjan, Cote d'Ivoire.</title>
        <authorList>
            <person name="Essoh C."/>
            <person name="Vernadet J.-P."/>
            <person name="Vergnaud G."/>
            <person name="Resch G."/>
            <person name="Pourcel C."/>
        </authorList>
    </citation>
    <scope>NUCLEOTIDE SEQUENCE [LARGE SCALE GENOMIC DNA]</scope>
</reference>
<dbReference type="Proteomes" id="UP000269940">
    <property type="component" value="Segment"/>
</dbReference>
<name>A0A386KAX9_9CAUD</name>